<dbReference type="Proteomes" id="UP000000692">
    <property type="component" value="Chromosome"/>
</dbReference>
<accession>F9Y8K3</accession>
<dbReference type="InterPro" id="IPR027619">
    <property type="entry name" value="C-S_lyase_PatB-like"/>
</dbReference>
<dbReference type="PATRIC" id="fig|759362.5.peg.184"/>
<reference evidence="7 8" key="1">
    <citation type="journal article" date="2011" name="J. Bacteriol.">
        <title>Complete genome sequence of the industrial strain Ketogulonicigenium vulgare WSH-001.</title>
        <authorList>
            <person name="Liu L."/>
            <person name="Li Y."/>
            <person name="Zhang J."/>
            <person name="Zhou Z."/>
            <person name="Liu J."/>
            <person name="Li X."/>
            <person name="Zhou J."/>
            <person name="Du G."/>
            <person name="Wang L."/>
            <person name="Chen J."/>
        </authorList>
    </citation>
    <scope>NUCLEOTIDE SEQUENCE [LARGE SCALE GENOMIC DNA]</scope>
    <source>
        <strain evidence="7 8">WSH-001</strain>
    </source>
</reference>
<dbReference type="InterPro" id="IPR015424">
    <property type="entry name" value="PyrdxlP-dep_Trfase"/>
</dbReference>
<name>F9Y8K3_KETVW</name>
<keyword evidence="7" id="KW-0808">Transferase</keyword>
<dbReference type="InterPro" id="IPR015421">
    <property type="entry name" value="PyrdxlP-dep_Trfase_major"/>
</dbReference>
<evidence type="ECO:0000256" key="2">
    <source>
        <dbReference type="ARBA" id="ARBA00012224"/>
    </source>
</evidence>
<comment type="cofactor">
    <cofactor evidence="1">
        <name>pyridoxal 5'-phosphate</name>
        <dbReference type="ChEBI" id="CHEBI:597326"/>
    </cofactor>
</comment>
<proteinExistence type="inferred from homology"/>
<dbReference type="KEGG" id="kvl:KVU_0173"/>
<organism evidence="7 8">
    <name type="scientific">Ketogulonicigenium vulgare (strain WSH-001)</name>
    <dbReference type="NCBI Taxonomy" id="759362"/>
    <lineage>
        <taxon>Bacteria</taxon>
        <taxon>Pseudomonadati</taxon>
        <taxon>Pseudomonadota</taxon>
        <taxon>Alphaproteobacteria</taxon>
        <taxon>Rhodobacterales</taxon>
        <taxon>Roseobacteraceae</taxon>
        <taxon>Ketogulonicigenium</taxon>
    </lineage>
</organism>
<feature type="domain" description="Aminotransferase class I/classII large" evidence="6">
    <location>
        <begin position="53"/>
        <end position="381"/>
    </location>
</feature>
<dbReference type="CDD" id="cd00609">
    <property type="entry name" value="AAT_like"/>
    <property type="match status" value="1"/>
</dbReference>
<evidence type="ECO:0000256" key="4">
    <source>
        <dbReference type="ARBA" id="ARBA00023239"/>
    </source>
</evidence>
<dbReference type="Pfam" id="PF00155">
    <property type="entry name" value="Aminotran_1_2"/>
    <property type="match status" value="1"/>
</dbReference>
<sequence length="389" mass="42809">MDFDELIDRRNTHCNKWDDMERLFGVSPDTGIAMWVADMDFRPPAAVQNALLKMLDHGVYGYFGNETPYREAIAWWMQARHGWTVDTSDIFTTHGLVNATGLAVTAYTQPGDGVVLFTPVYHAFARTIRAAGRAVVECPLVNNAGRYEFDFAAYDAQMTGAEKMVILCSPHNPGGRVWTREELQGVADFARRHDLILVSDEIHHDLVMPGHTHIPMTKIDGIADRLVMMTAATKTFNIAGAHIGNVIISDPALKKRFADLMMGLGISPNSFGLHMVTAAYSPEGAAWVDALNLYLDGNRRLLEEGLSAIPGVQAMALESTYLSWVDFAGTGMSEDEVKRRIVTEAGVAANYGPTFGKGGETFMRFNFATPRARVQDAVNRISAAFADLQ</sequence>
<dbReference type="EMBL" id="CP002018">
    <property type="protein sequence ID" value="AEM40012.1"/>
    <property type="molecule type" value="Genomic_DNA"/>
</dbReference>
<dbReference type="GO" id="GO:0030170">
    <property type="term" value="F:pyridoxal phosphate binding"/>
    <property type="evidence" value="ECO:0007669"/>
    <property type="project" value="InterPro"/>
</dbReference>
<keyword evidence="7" id="KW-0032">Aminotransferase</keyword>
<comment type="similarity">
    <text evidence="5">Belongs to the class-II pyridoxal-phosphate-dependent aminotransferase family. MalY/PatB cystathionine beta-lyase subfamily.</text>
</comment>
<evidence type="ECO:0000256" key="5">
    <source>
        <dbReference type="ARBA" id="ARBA00037974"/>
    </source>
</evidence>
<dbReference type="PANTHER" id="PTHR43525:SF1">
    <property type="entry name" value="PROTEIN MALY"/>
    <property type="match status" value="1"/>
</dbReference>
<protein>
    <recommendedName>
        <fullName evidence="2">cysteine-S-conjugate beta-lyase</fullName>
        <ecNumber evidence="2">4.4.1.13</ecNumber>
    </recommendedName>
</protein>
<keyword evidence="8" id="KW-1185">Reference proteome</keyword>
<dbReference type="Gene3D" id="3.40.640.10">
    <property type="entry name" value="Type I PLP-dependent aspartate aminotransferase-like (Major domain)"/>
    <property type="match status" value="1"/>
</dbReference>
<dbReference type="Gene3D" id="3.90.1150.10">
    <property type="entry name" value="Aspartate Aminotransferase, domain 1"/>
    <property type="match status" value="1"/>
</dbReference>
<evidence type="ECO:0000256" key="1">
    <source>
        <dbReference type="ARBA" id="ARBA00001933"/>
    </source>
</evidence>
<dbReference type="eggNOG" id="COG1168">
    <property type="taxonomic scope" value="Bacteria"/>
</dbReference>
<evidence type="ECO:0000259" key="6">
    <source>
        <dbReference type="Pfam" id="PF00155"/>
    </source>
</evidence>
<dbReference type="InterPro" id="IPR051798">
    <property type="entry name" value="Class-II_PLP-Dep_Aminotrans"/>
</dbReference>
<dbReference type="GO" id="GO:0047804">
    <property type="term" value="F:cysteine-S-conjugate beta-lyase activity"/>
    <property type="evidence" value="ECO:0007669"/>
    <property type="project" value="UniProtKB-EC"/>
</dbReference>
<keyword evidence="3" id="KW-0663">Pyridoxal phosphate</keyword>
<dbReference type="SUPFAM" id="SSF53383">
    <property type="entry name" value="PLP-dependent transferases"/>
    <property type="match status" value="1"/>
</dbReference>
<dbReference type="EC" id="4.4.1.13" evidence="2"/>
<dbReference type="OrthoDB" id="3224382at2"/>
<dbReference type="PANTHER" id="PTHR43525">
    <property type="entry name" value="PROTEIN MALY"/>
    <property type="match status" value="1"/>
</dbReference>
<evidence type="ECO:0000256" key="3">
    <source>
        <dbReference type="ARBA" id="ARBA00022898"/>
    </source>
</evidence>
<dbReference type="InterPro" id="IPR015422">
    <property type="entry name" value="PyrdxlP-dep_Trfase_small"/>
</dbReference>
<gene>
    <name evidence="7" type="primary">patB</name>
    <name evidence="7" type="ordered locus">KVU_0173</name>
</gene>
<dbReference type="InterPro" id="IPR004839">
    <property type="entry name" value="Aminotransferase_I/II_large"/>
</dbReference>
<dbReference type="RefSeq" id="WP_014537460.1">
    <property type="nucleotide sequence ID" value="NC_017384.1"/>
</dbReference>
<dbReference type="NCBIfam" id="TIGR04350">
    <property type="entry name" value="C_S_lyase_PatB"/>
    <property type="match status" value="1"/>
</dbReference>
<dbReference type="HOGENOM" id="CLU_017584_15_0_5"/>
<dbReference type="GO" id="GO:0008483">
    <property type="term" value="F:transaminase activity"/>
    <property type="evidence" value="ECO:0007669"/>
    <property type="project" value="UniProtKB-KW"/>
</dbReference>
<keyword evidence="4" id="KW-0456">Lyase</keyword>
<evidence type="ECO:0000313" key="7">
    <source>
        <dbReference type="EMBL" id="AEM40012.1"/>
    </source>
</evidence>
<evidence type="ECO:0000313" key="8">
    <source>
        <dbReference type="Proteomes" id="UP000000692"/>
    </source>
</evidence>
<dbReference type="AlphaFoldDB" id="F9Y8K3"/>